<evidence type="ECO:0000256" key="1">
    <source>
        <dbReference type="ARBA" id="ARBA00004442"/>
    </source>
</evidence>
<evidence type="ECO:0000256" key="7">
    <source>
        <dbReference type="ARBA" id="ARBA00023288"/>
    </source>
</evidence>
<dbReference type="Proteomes" id="UP001565200">
    <property type="component" value="Unassembled WGS sequence"/>
</dbReference>
<evidence type="ECO:0000256" key="4">
    <source>
        <dbReference type="ARBA" id="ARBA00023136"/>
    </source>
</evidence>
<evidence type="ECO:0000256" key="2">
    <source>
        <dbReference type="ARBA" id="ARBA00007248"/>
    </source>
</evidence>
<feature type="chain" id="PRO_5047379926" evidence="8">
    <location>
        <begin position="26"/>
        <end position="344"/>
    </location>
</feature>
<keyword evidence="10" id="KW-1185">Reference proteome</keyword>
<organism evidence="9 10">
    <name type="scientific">Heminiphilus faecis</name>
    <dbReference type="NCBI Taxonomy" id="2601703"/>
    <lineage>
        <taxon>Bacteria</taxon>
        <taxon>Pseudomonadati</taxon>
        <taxon>Bacteroidota</taxon>
        <taxon>Bacteroidia</taxon>
        <taxon>Bacteroidales</taxon>
        <taxon>Muribaculaceae</taxon>
        <taxon>Heminiphilus</taxon>
    </lineage>
</organism>
<gene>
    <name evidence="9" type="ORF">AAK873_03625</name>
</gene>
<dbReference type="PROSITE" id="PS51257">
    <property type="entry name" value="PROKAR_LIPOPROTEIN"/>
    <property type="match status" value="1"/>
</dbReference>
<dbReference type="Gene3D" id="2.60.40.2100">
    <property type="match status" value="1"/>
</dbReference>
<evidence type="ECO:0000256" key="6">
    <source>
        <dbReference type="ARBA" id="ARBA00023237"/>
    </source>
</evidence>
<comment type="similarity">
    <text evidence="2">Belongs to the bacteroidetes fimbrillin superfamily. FimB/Mfa2 family.</text>
</comment>
<keyword evidence="7" id="KW-0449">Lipoprotein</keyword>
<evidence type="ECO:0000256" key="5">
    <source>
        <dbReference type="ARBA" id="ARBA00023139"/>
    </source>
</evidence>
<comment type="caution">
    <text evidence="9">The sequence shown here is derived from an EMBL/GenBank/DDBJ whole genome shotgun (WGS) entry which is preliminary data.</text>
</comment>
<proteinExistence type="inferred from homology"/>
<reference evidence="9 10" key="1">
    <citation type="submission" date="2024-03" db="EMBL/GenBank/DDBJ databases">
        <title>Mouse gut bacterial collection (mGBC) of GemPharmatech.</title>
        <authorList>
            <person name="He Y."/>
            <person name="Dong L."/>
            <person name="Wu D."/>
            <person name="Gao X."/>
            <person name="Lin Z."/>
        </authorList>
    </citation>
    <scope>NUCLEOTIDE SEQUENCE [LARGE SCALE GENOMIC DNA]</scope>
    <source>
        <strain evidence="9 10">54-13</strain>
    </source>
</reference>
<name>A0ABV4CTK9_9BACT</name>
<evidence type="ECO:0000313" key="9">
    <source>
        <dbReference type="EMBL" id="MEY8244710.1"/>
    </source>
</evidence>
<feature type="signal peptide" evidence="8">
    <location>
        <begin position="1"/>
        <end position="25"/>
    </location>
</feature>
<keyword evidence="4" id="KW-0472">Membrane</keyword>
<dbReference type="InterPro" id="IPR014941">
    <property type="entry name" value="FimB/Mfa2/Mfa3"/>
</dbReference>
<dbReference type="Pfam" id="PF08842">
    <property type="entry name" value="Mfa2"/>
    <property type="match status" value="1"/>
</dbReference>
<comment type="subcellular location">
    <subcellularLocation>
        <location evidence="1">Cell outer membrane</location>
    </subcellularLocation>
</comment>
<accession>A0ABV4CTK9</accession>
<dbReference type="Gene3D" id="2.60.40.2090">
    <property type="match status" value="1"/>
</dbReference>
<dbReference type="EMBL" id="JBCLPP010000007">
    <property type="protein sequence ID" value="MEY8244710.1"/>
    <property type="molecule type" value="Genomic_DNA"/>
</dbReference>
<evidence type="ECO:0000313" key="10">
    <source>
        <dbReference type="Proteomes" id="UP001565200"/>
    </source>
</evidence>
<protein>
    <submittedName>
        <fullName evidence="9">FimB/Mfa2 family fimbrial subunit</fullName>
    </submittedName>
</protein>
<keyword evidence="3 8" id="KW-0732">Signal</keyword>
<dbReference type="RefSeq" id="WP_121698503.1">
    <property type="nucleotide sequence ID" value="NZ_JBCLPP010000007.1"/>
</dbReference>
<evidence type="ECO:0000256" key="3">
    <source>
        <dbReference type="ARBA" id="ARBA00022729"/>
    </source>
</evidence>
<sequence length="344" mass="37946">MRISCITRRLLAAGALLLAFASLTSCDNAIYDDEGDCSVTYRVRFRYDRNMKYADAFKAEVNAVSLYIFDKQGSLVWSGTESGPAIGAEDYAMTVDVAPGTYDMVAWCHGIKERASGFTLRGGDTPASKSDLECSLVRKTDSGNAYTDTDLHGLYHGAKQGVVLADSYGTHEVTVDLTKNTNVVRVVLQHIDGSPLDKDLFDFSITSANGLMDHNNRLMADETVTYKAWAKTSGTAQMPDSEGRAITSVSALLAEMTTARLTTGTPATLTVTRRGAGRPIIQIPLTDFVLMIKGEYNRIMDDQEYLDRQDEYNLTFFLDENNDWHMTSGIIINSWRIVLQDTGM</sequence>
<keyword evidence="5" id="KW-0564">Palmitate</keyword>
<evidence type="ECO:0000256" key="8">
    <source>
        <dbReference type="SAM" id="SignalP"/>
    </source>
</evidence>
<keyword evidence="6" id="KW-0998">Cell outer membrane</keyword>